<gene>
    <name evidence="4" type="primary">20207287</name>
    <name evidence="3" type="ORF">HELRODRAFT_179415</name>
</gene>
<organism evidence="4 5">
    <name type="scientific">Helobdella robusta</name>
    <name type="common">Californian leech</name>
    <dbReference type="NCBI Taxonomy" id="6412"/>
    <lineage>
        <taxon>Eukaryota</taxon>
        <taxon>Metazoa</taxon>
        <taxon>Spiralia</taxon>
        <taxon>Lophotrochozoa</taxon>
        <taxon>Annelida</taxon>
        <taxon>Clitellata</taxon>
        <taxon>Hirudinea</taxon>
        <taxon>Rhynchobdellida</taxon>
        <taxon>Glossiphoniidae</taxon>
        <taxon>Helobdella</taxon>
    </lineage>
</organism>
<dbReference type="InterPro" id="IPR007110">
    <property type="entry name" value="Ig-like_dom"/>
</dbReference>
<reference evidence="3 5" key="2">
    <citation type="journal article" date="2013" name="Nature">
        <title>Insights into bilaterian evolution from three spiralian genomes.</title>
        <authorList>
            <person name="Simakov O."/>
            <person name="Marletaz F."/>
            <person name="Cho S.J."/>
            <person name="Edsinger-Gonzales E."/>
            <person name="Havlak P."/>
            <person name="Hellsten U."/>
            <person name="Kuo D.H."/>
            <person name="Larsson T."/>
            <person name="Lv J."/>
            <person name="Arendt D."/>
            <person name="Savage R."/>
            <person name="Osoegawa K."/>
            <person name="de Jong P."/>
            <person name="Grimwood J."/>
            <person name="Chapman J.A."/>
            <person name="Shapiro H."/>
            <person name="Aerts A."/>
            <person name="Otillar R.P."/>
            <person name="Terry A.Y."/>
            <person name="Boore J.L."/>
            <person name="Grigoriev I.V."/>
            <person name="Lindberg D.R."/>
            <person name="Seaver E.C."/>
            <person name="Weisblat D.A."/>
            <person name="Putnam N.H."/>
            <person name="Rokhsar D.S."/>
        </authorList>
    </citation>
    <scope>NUCLEOTIDE SEQUENCE</scope>
</reference>
<evidence type="ECO:0000256" key="1">
    <source>
        <dbReference type="SAM" id="SignalP"/>
    </source>
</evidence>
<evidence type="ECO:0000259" key="2">
    <source>
        <dbReference type="PROSITE" id="PS50835"/>
    </source>
</evidence>
<dbReference type="SUPFAM" id="SSF48726">
    <property type="entry name" value="Immunoglobulin"/>
    <property type="match status" value="1"/>
</dbReference>
<reference evidence="5" key="1">
    <citation type="submission" date="2012-12" db="EMBL/GenBank/DDBJ databases">
        <authorList>
            <person name="Hellsten U."/>
            <person name="Grimwood J."/>
            <person name="Chapman J.A."/>
            <person name="Shapiro H."/>
            <person name="Aerts A."/>
            <person name="Otillar R.P."/>
            <person name="Terry A.Y."/>
            <person name="Boore J.L."/>
            <person name="Simakov O."/>
            <person name="Marletaz F."/>
            <person name="Cho S.-J."/>
            <person name="Edsinger-Gonzales E."/>
            <person name="Havlak P."/>
            <person name="Kuo D.-H."/>
            <person name="Larsson T."/>
            <person name="Lv J."/>
            <person name="Arendt D."/>
            <person name="Savage R."/>
            <person name="Osoegawa K."/>
            <person name="de Jong P."/>
            <person name="Lindberg D.R."/>
            <person name="Seaver E.C."/>
            <person name="Weisblat D.A."/>
            <person name="Putnam N.H."/>
            <person name="Grigoriev I.V."/>
            <person name="Rokhsar D.S."/>
        </authorList>
    </citation>
    <scope>NUCLEOTIDE SEQUENCE</scope>
</reference>
<dbReference type="KEGG" id="hro:HELRODRAFT_179415"/>
<keyword evidence="5" id="KW-1185">Reference proteome</keyword>
<evidence type="ECO:0000313" key="4">
    <source>
        <dbReference type="EnsemblMetazoa" id="HelroP179415"/>
    </source>
</evidence>
<dbReference type="EnsemblMetazoa" id="HelroT179415">
    <property type="protein sequence ID" value="HelroP179415"/>
    <property type="gene ID" value="HelroG179415"/>
</dbReference>
<dbReference type="InterPro" id="IPR036179">
    <property type="entry name" value="Ig-like_dom_sf"/>
</dbReference>
<feature type="chain" id="PRO_5010980606" description="Ig-like domain-containing protein" evidence="1">
    <location>
        <begin position="19"/>
        <end position="546"/>
    </location>
</feature>
<feature type="domain" description="Ig-like" evidence="2">
    <location>
        <begin position="39"/>
        <end position="132"/>
    </location>
</feature>
<dbReference type="RefSeq" id="XP_009026512.1">
    <property type="nucleotide sequence ID" value="XM_009028264.1"/>
</dbReference>
<dbReference type="GeneID" id="20207287"/>
<dbReference type="CTD" id="20207287"/>
<dbReference type="Proteomes" id="UP000015101">
    <property type="component" value="Unassembled WGS sequence"/>
</dbReference>
<reference evidence="4" key="3">
    <citation type="submission" date="2015-06" db="UniProtKB">
        <authorList>
            <consortium name="EnsemblMetazoa"/>
        </authorList>
    </citation>
    <scope>IDENTIFICATION</scope>
</reference>
<proteinExistence type="predicted"/>
<dbReference type="InParanoid" id="T1FEN8"/>
<evidence type="ECO:0000313" key="3">
    <source>
        <dbReference type="EMBL" id="ESN95347.1"/>
    </source>
</evidence>
<dbReference type="AlphaFoldDB" id="T1FEN8"/>
<dbReference type="PROSITE" id="PS50835">
    <property type="entry name" value="IG_LIKE"/>
    <property type="match status" value="1"/>
</dbReference>
<keyword evidence="1" id="KW-0732">Signal</keyword>
<feature type="signal peptide" evidence="1">
    <location>
        <begin position="1"/>
        <end position="18"/>
    </location>
</feature>
<protein>
    <recommendedName>
        <fullName evidence="2">Ig-like domain-containing protein</fullName>
    </recommendedName>
</protein>
<dbReference type="EMBL" id="KB097528">
    <property type="protein sequence ID" value="ESN95347.1"/>
    <property type="molecule type" value="Genomic_DNA"/>
</dbReference>
<dbReference type="HOGENOM" id="CLU_499018_0_0_1"/>
<sequence>MFVLQMIYLFIYMKSVSCTEIYEDVGAFGHVDIFVTKAPVDYYRGAYEDQVSSPVFIQHGLQVREEVSCFRLDDVSSLPIGSVYSWVTKFMHPIAQKSMRPLSTGELEIINATLEDSGFYRCVVTSSMATIRLIFNRPIVVYDLPQFFFTRDIVFRIPRRDKMLARQVFKMVLESFCKGLTRGCLYTFTDMGFQASGSFYNYKIEMKQLPDNKYKQPKCDPACIRTSAENYMLANDVREKDFSNFEFRQMYRIKKLTKFVFVPGENHSKYHQWCKDGFFLWRDEICLPCSPGYYGYYGSCWKCGYFQYQVHFASKRCNLCPKLGFSFKRGKSDPDECVPFQSNRVMQFAMLFAGIASSMGCYVCALHCGLLPCIYKPPKNGGKPTKKDAHYLKVLDKHRQKAQQIKRLLTRAKQIEKEMIGVYSKKKVQISKQNEMLEVIRLNRQQQMWNKNRSKMGSPMMYGPPGFMGGPPMKPFMEGSPGIIGPPMMGPPGVDGFPMTGPPMMVPPGIMGPPASMGAPMMGPPAIMGPPLMGPPDMVGLPTSPP</sequence>
<dbReference type="OrthoDB" id="24997at2759"/>
<evidence type="ECO:0000313" key="5">
    <source>
        <dbReference type="Proteomes" id="UP000015101"/>
    </source>
</evidence>
<name>T1FEN8_HELRO</name>
<dbReference type="EMBL" id="AMQM01006835">
    <property type="status" value="NOT_ANNOTATED_CDS"/>
    <property type="molecule type" value="Genomic_DNA"/>
</dbReference>
<accession>T1FEN8</accession>